<comment type="caution">
    <text evidence="2">The sequence shown here is derived from an EMBL/GenBank/DDBJ whole genome shotgun (WGS) entry which is preliminary data.</text>
</comment>
<feature type="compositionally biased region" description="Basic residues" evidence="1">
    <location>
        <begin position="86"/>
        <end position="100"/>
    </location>
</feature>
<name>A0A9X2UB53_9BACT</name>
<proteinExistence type="predicted"/>
<feature type="compositionally biased region" description="Basic and acidic residues" evidence="1">
    <location>
        <begin position="101"/>
        <end position="110"/>
    </location>
</feature>
<feature type="compositionally biased region" description="Basic and acidic residues" evidence="1">
    <location>
        <begin position="57"/>
        <end position="70"/>
    </location>
</feature>
<feature type="compositionally biased region" description="Low complexity" evidence="1">
    <location>
        <begin position="73"/>
        <end position="85"/>
    </location>
</feature>
<dbReference type="EMBL" id="JANUBB010000015">
    <property type="protein sequence ID" value="MCS3953051.1"/>
    <property type="molecule type" value="Genomic_DNA"/>
</dbReference>
<dbReference type="Proteomes" id="UP001155010">
    <property type="component" value="Unassembled WGS sequence"/>
</dbReference>
<organism evidence="2 3">
    <name type="scientific">Salinibacter ruber</name>
    <dbReference type="NCBI Taxonomy" id="146919"/>
    <lineage>
        <taxon>Bacteria</taxon>
        <taxon>Pseudomonadati</taxon>
        <taxon>Rhodothermota</taxon>
        <taxon>Rhodothermia</taxon>
        <taxon>Rhodothermales</taxon>
        <taxon>Salinibacteraceae</taxon>
        <taxon>Salinibacter</taxon>
    </lineage>
</organism>
<accession>A0A9X2UB53</accession>
<sequence>MGTDGAFLRAAIAEGYAAFTEDTPSAEGTPSAEETICAEDNASAKDTFAKDTFAKDTFAKGNGSDRETTSTRKAAPGKKAAPAQKVSHKQKVSPREKRRLIREEGTDPAHFHRYRRARSPEGKQFLYLDPAAGGPQPREGVPAT</sequence>
<evidence type="ECO:0000313" key="3">
    <source>
        <dbReference type="Proteomes" id="UP001155010"/>
    </source>
</evidence>
<feature type="region of interest" description="Disordered" evidence="1">
    <location>
        <begin position="57"/>
        <end position="144"/>
    </location>
</feature>
<evidence type="ECO:0000313" key="2">
    <source>
        <dbReference type="EMBL" id="MCS3953051.1"/>
    </source>
</evidence>
<dbReference type="AlphaFoldDB" id="A0A9X2UB53"/>
<reference evidence="2" key="1">
    <citation type="submission" date="2022-08" db="EMBL/GenBank/DDBJ databases">
        <title>Genomic Encyclopedia of Type Strains, Phase V (KMG-V): Genome sequencing to study the core and pangenomes of soil and plant-associated prokaryotes.</title>
        <authorList>
            <person name="Whitman W."/>
        </authorList>
    </citation>
    <scope>NUCLEOTIDE SEQUENCE</scope>
    <source>
        <strain evidence="2">SP2017</strain>
    </source>
</reference>
<evidence type="ECO:0000256" key="1">
    <source>
        <dbReference type="SAM" id="MobiDB-lite"/>
    </source>
</evidence>
<gene>
    <name evidence="2" type="ORF">GGP83_003026</name>
</gene>
<protein>
    <submittedName>
        <fullName evidence="2">Uncharacterized protein</fullName>
    </submittedName>
</protein>